<feature type="transmembrane region" description="Helical" evidence="1">
    <location>
        <begin position="42"/>
        <end position="66"/>
    </location>
</feature>
<dbReference type="RefSeq" id="WP_196986005.1">
    <property type="nucleotide sequence ID" value="NZ_JADWYS010000001.1"/>
</dbReference>
<evidence type="ECO:0008006" key="4">
    <source>
        <dbReference type="Google" id="ProtNLM"/>
    </source>
</evidence>
<keyword evidence="1" id="KW-0812">Transmembrane</keyword>
<name>A0A931MHF1_9BURK</name>
<accession>A0A931MHF1</accession>
<dbReference type="Proteomes" id="UP000651050">
    <property type="component" value="Unassembled WGS sequence"/>
</dbReference>
<evidence type="ECO:0000256" key="1">
    <source>
        <dbReference type="SAM" id="Phobius"/>
    </source>
</evidence>
<keyword evidence="1" id="KW-1133">Transmembrane helix</keyword>
<organism evidence="2 3">
    <name type="scientific">Caenimonas aquaedulcis</name>
    <dbReference type="NCBI Taxonomy" id="2793270"/>
    <lineage>
        <taxon>Bacteria</taxon>
        <taxon>Pseudomonadati</taxon>
        <taxon>Pseudomonadota</taxon>
        <taxon>Betaproteobacteria</taxon>
        <taxon>Burkholderiales</taxon>
        <taxon>Comamonadaceae</taxon>
        <taxon>Caenimonas</taxon>
    </lineage>
</organism>
<keyword evidence="3" id="KW-1185">Reference proteome</keyword>
<proteinExistence type="predicted"/>
<feature type="transmembrane region" description="Helical" evidence="1">
    <location>
        <begin position="72"/>
        <end position="94"/>
    </location>
</feature>
<sequence length="124" mass="13063">MLHPIFSVLIHKPELVIDHLAGYAALVQEEASSVGGQVARRAVAWAVAGVGLVVFLVLAGVAAMLGVMLDEFHWILLVVPGLPLVLAVLAWNVARKPLPAQAFAEVKAQLDADAQTLRTLGAQA</sequence>
<gene>
    <name evidence="2" type="ORF">I5803_08870</name>
</gene>
<comment type="caution">
    <text evidence="2">The sequence shown here is derived from an EMBL/GenBank/DDBJ whole genome shotgun (WGS) entry which is preliminary data.</text>
</comment>
<reference evidence="2" key="1">
    <citation type="submission" date="2020-11" db="EMBL/GenBank/DDBJ databases">
        <title>Bacterial whole genome sequence for Caenimonas sp. DR4.4.</title>
        <authorList>
            <person name="Le V."/>
            <person name="Ko S.-R."/>
            <person name="Ahn C.-Y."/>
            <person name="Oh H.-M."/>
        </authorList>
    </citation>
    <scope>NUCLEOTIDE SEQUENCE</scope>
    <source>
        <strain evidence="2">DR4.4</strain>
    </source>
</reference>
<protein>
    <recommendedName>
        <fullName evidence="4">Phage holin family protein</fullName>
    </recommendedName>
</protein>
<dbReference type="EMBL" id="JADWYS010000001">
    <property type="protein sequence ID" value="MBG9388130.1"/>
    <property type="molecule type" value="Genomic_DNA"/>
</dbReference>
<keyword evidence="1" id="KW-0472">Membrane</keyword>
<dbReference type="AlphaFoldDB" id="A0A931MHF1"/>
<evidence type="ECO:0000313" key="2">
    <source>
        <dbReference type="EMBL" id="MBG9388130.1"/>
    </source>
</evidence>
<evidence type="ECO:0000313" key="3">
    <source>
        <dbReference type="Proteomes" id="UP000651050"/>
    </source>
</evidence>